<feature type="compositionally biased region" description="Low complexity" evidence="3">
    <location>
        <begin position="132"/>
        <end position="148"/>
    </location>
</feature>
<dbReference type="GO" id="GO:0006611">
    <property type="term" value="P:protein export from nucleus"/>
    <property type="evidence" value="ECO:0007669"/>
    <property type="project" value="TreeGrafter"/>
</dbReference>
<feature type="region of interest" description="Disordered" evidence="3">
    <location>
        <begin position="129"/>
        <end position="148"/>
    </location>
</feature>
<dbReference type="Gene3D" id="2.30.29.30">
    <property type="entry name" value="Pleckstrin-homology domain (PH domain)/Phosphotyrosine-binding domain (PTB)"/>
    <property type="match status" value="1"/>
</dbReference>
<feature type="compositionally biased region" description="Basic and acidic residues" evidence="3">
    <location>
        <begin position="454"/>
        <end position="464"/>
    </location>
</feature>
<feature type="region of interest" description="Disordered" evidence="3">
    <location>
        <begin position="225"/>
        <end position="258"/>
    </location>
</feature>
<dbReference type="PANTHER" id="PTHR23138">
    <property type="entry name" value="RAN BINDING PROTEIN"/>
    <property type="match status" value="1"/>
</dbReference>
<dbReference type="SMART" id="SM00160">
    <property type="entry name" value="RanBD"/>
    <property type="match status" value="1"/>
</dbReference>
<feature type="compositionally biased region" description="Polar residues" evidence="3">
    <location>
        <begin position="8"/>
        <end position="18"/>
    </location>
</feature>
<accession>A0A7I8VAX2</accession>
<sequence length="494" mass="53272">MAEDNKCNSDLSNNQFVFGQNMDGRVVKQAEKEKSDSPKAQSIIRPGTTFNQKPFPNTHVTSLTPSKMTSNPFSGSASTSNDNSDGILQNNPFAERINTHSISSAGNSDSEDDRNKPIVAPAHFQVATAVNSRGSSSSSFKLRPSALSKHTEGIGKGICVKTLGDKTKTNDNKENASNSKSANGTVDSDKQNGNSPDETSSSNNASSSCNFVFGQNLEDRVMNTPVKSDKQNGNGSKSPTDLSFNTAPELATEESTEDESKTLLESAAEYAAKQSIPELQEVETITGEENESNVLQINAKLYVFEKSSGTWLERGRGVLRLNDIAAASGTDNNSAVLHSRLVMRTQGSLRLVLNSKIWSSMTVERANTKSVRITAADGDDGVKVCLIVTSVKDADQIFSAIDWRVQQLRSQEQREASTSATTGTSSENFAAKRTRPFEDEWQTENTSNTTGKKFKTESYSRTEESNDSSTVDPETEASNSSVSSSPPIKSSSSE</sequence>
<feature type="region of interest" description="Disordered" evidence="3">
    <location>
        <begin position="412"/>
        <end position="494"/>
    </location>
</feature>
<dbReference type="OrthoDB" id="185618at2759"/>
<comment type="subcellular location">
    <subcellularLocation>
        <location evidence="1">Nucleus</location>
    </subcellularLocation>
</comment>
<dbReference type="CDD" id="cd13180">
    <property type="entry name" value="RanBD_RanBP3"/>
    <property type="match status" value="1"/>
</dbReference>
<feature type="compositionally biased region" description="Low complexity" evidence="3">
    <location>
        <begin position="416"/>
        <end position="426"/>
    </location>
</feature>
<dbReference type="GO" id="GO:0005634">
    <property type="term" value="C:nucleus"/>
    <property type="evidence" value="ECO:0007669"/>
    <property type="project" value="UniProtKB-SubCell"/>
</dbReference>
<protein>
    <submittedName>
        <fullName evidence="5">DgyrCDS2652</fullName>
    </submittedName>
</protein>
<dbReference type="EMBL" id="CAJFCJ010000004">
    <property type="protein sequence ID" value="CAD5113485.1"/>
    <property type="molecule type" value="Genomic_DNA"/>
</dbReference>
<name>A0A7I8VAX2_9ANNE</name>
<dbReference type="InterPro" id="IPR011993">
    <property type="entry name" value="PH-like_dom_sf"/>
</dbReference>
<feature type="region of interest" description="Disordered" evidence="3">
    <location>
        <begin position="1"/>
        <end position="90"/>
    </location>
</feature>
<dbReference type="Proteomes" id="UP000549394">
    <property type="component" value="Unassembled WGS sequence"/>
</dbReference>
<feature type="compositionally biased region" description="Polar residues" evidence="3">
    <location>
        <begin position="231"/>
        <end position="246"/>
    </location>
</feature>
<feature type="compositionally biased region" description="Basic and acidic residues" evidence="3">
    <location>
        <begin position="25"/>
        <end position="37"/>
    </location>
</feature>
<dbReference type="InterPro" id="IPR045255">
    <property type="entry name" value="RanBP1-like"/>
</dbReference>
<dbReference type="Pfam" id="PF00638">
    <property type="entry name" value="Ran_BP1"/>
    <property type="match status" value="1"/>
</dbReference>
<proteinExistence type="predicted"/>
<reference evidence="5 6" key="1">
    <citation type="submission" date="2020-08" db="EMBL/GenBank/DDBJ databases">
        <authorList>
            <person name="Hejnol A."/>
        </authorList>
    </citation>
    <scope>NUCLEOTIDE SEQUENCE [LARGE SCALE GENOMIC DNA]</scope>
</reference>
<dbReference type="PANTHER" id="PTHR23138:SF142">
    <property type="entry name" value="RAN-BINDING PROTEIN 3B-RELATED"/>
    <property type="match status" value="1"/>
</dbReference>
<organism evidence="5 6">
    <name type="scientific">Dimorphilus gyrociliatus</name>
    <dbReference type="NCBI Taxonomy" id="2664684"/>
    <lineage>
        <taxon>Eukaryota</taxon>
        <taxon>Metazoa</taxon>
        <taxon>Spiralia</taxon>
        <taxon>Lophotrochozoa</taxon>
        <taxon>Annelida</taxon>
        <taxon>Polychaeta</taxon>
        <taxon>Polychaeta incertae sedis</taxon>
        <taxon>Dinophilidae</taxon>
        <taxon>Dimorphilus</taxon>
    </lineage>
</organism>
<gene>
    <name evidence="5" type="ORF">DGYR_LOCUS2464</name>
</gene>
<dbReference type="AlphaFoldDB" id="A0A7I8VAX2"/>
<feature type="region of interest" description="Disordered" evidence="3">
    <location>
        <begin position="163"/>
        <end position="209"/>
    </location>
</feature>
<evidence type="ECO:0000313" key="6">
    <source>
        <dbReference type="Proteomes" id="UP000549394"/>
    </source>
</evidence>
<dbReference type="PROSITE" id="PS50196">
    <property type="entry name" value="RANBD1"/>
    <property type="match status" value="1"/>
</dbReference>
<feature type="compositionally biased region" description="Low complexity" evidence="3">
    <location>
        <begin position="478"/>
        <end position="494"/>
    </location>
</feature>
<evidence type="ECO:0000256" key="2">
    <source>
        <dbReference type="ARBA" id="ARBA00023242"/>
    </source>
</evidence>
<keyword evidence="2" id="KW-0539">Nucleus</keyword>
<feature type="compositionally biased region" description="Basic and acidic residues" evidence="3">
    <location>
        <begin position="163"/>
        <end position="174"/>
    </location>
</feature>
<feature type="domain" description="RanBD1" evidence="4">
    <location>
        <begin position="269"/>
        <end position="364"/>
    </location>
</feature>
<evidence type="ECO:0000256" key="1">
    <source>
        <dbReference type="ARBA" id="ARBA00004123"/>
    </source>
</evidence>
<evidence type="ECO:0000256" key="3">
    <source>
        <dbReference type="SAM" id="MobiDB-lite"/>
    </source>
</evidence>
<comment type="caution">
    <text evidence="5">The sequence shown here is derived from an EMBL/GenBank/DDBJ whole genome shotgun (WGS) entry which is preliminary data.</text>
</comment>
<feature type="compositionally biased region" description="Polar residues" evidence="3">
    <location>
        <begin position="48"/>
        <end position="90"/>
    </location>
</feature>
<dbReference type="SUPFAM" id="SSF50729">
    <property type="entry name" value="PH domain-like"/>
    <property type="match status" value="1"/>
</dbReference>
<evidence type="ECO:0000259" key="4">
    <source>
        <dbReference type="PROSITE" id="PS50196"/>
    </source>
</evidence>
<evidence type="ECO:0000313" key="5">
    <source>
        <dbReference type="EMBL" id="CAD5113485.1"/>
    </source>
</evidence>
<dbReference type="InterPro" id="IPR000156">
    <property type="entry name" value="Ran_bind_dom"/>
</dbReference>
<feature type="compositionally biased region" description="Low complexity" evidence="3">
    <location>
        <begin position="200"/>
        <end position="209"/>
    </location>
</feature>
<keyword evidence="6" id="KW-1185">Reference proteome</keyword>